<dbReference type="STRING" id="1475481.GCA_000953855_02229"/>
<feature type="domain" description="Type I restriction modification DNA specificity" evidence="7">
    <location>
        <begin position="551"/>
        <end position="652"/>
    </location>
</feature>
<organism evidence="10">
    <name type="scientific">Mizugakiibacter sediminis</name>
    <dbReference type="NCBI Taxonomy" id="1475481"/>
    <lineage>
        <taxon>Bacteria</taxon>
        <taxon>Pseudomonadati</taxon>
        <taxon>Pseudomonadota</taxon>
        <taxon>Gammaproteobacteria</taxon>
        <taxon>Lysobacterales</taxon>
        <taxon>Rhodanobacteraceae</taxon>
        <taxon>Mizugakiibacter</taxon>
    </lineage>
</organism>
<accession>A0A0K8QPP2</accession>
<dbReference type="SUPFAM" id="SSF116734">
    <property type="entry name" value="DNA methylase specificity domain"/>
    <property type="match status" value="2"/>
</dbReference>
<evidence type="ECO:0000256" key="2">
    <source>
        <dbReference type="ARBA" id="ARBA00000751"/>
    </source>
</evidence>
<comment type="similarity">
    <text evidence="3">Belongs to the type-I restriction system S methylase family.</text>
</comment>
<feature type="domain" description="NADAR" evidence="8">
    <location>
        <begin position="18"/>
        <end position="163"/>
    </location>
</feature>
<evidence type="ECO:0000313" key="11">
    <source>
        <dbReference type="Proteomes" id="UP000253740"/>
    </source>
</evidence>
<dbReference type="InterPro" id="IPR012816">
    <property type="entry name" value="NADAR"/>
</dbReference>
<evidence type="ECO:0000313" key="10">
    <source>
        <dbReference type="EMBL" id="GAP66869.1"/>
    </source>
</evidence>
<name>A0A0K8QPP2_9GAMM</name>
<keyword evidence="4" id="KW-0680">Restriction system</keyword>
<protein>
    <submittedName>
        <fullName evidence="10">Uncharacterized protein</fullName>
    </submittedName>
</protein>
<dbReference type="GO" id="GO:0003677">
    <property type="term" value="F:DNA binding"/>
    <property type="evidence" value="ECO:0007669"/>
    <property type="project" value="UniProtKB-KW"/>
</dbReference>
<keyword evidence="5" id="KW-0238">DNA-binding</keyword>
<dbReference type="Proteomes" id="UP000253740">
    <property type="component" value="Unassembled WGS sequence"/>
</dbReference>
<dbReference type="EMBL" id="DF970238">
    <property type="protein sequence ID" value="GAP66869.1"/>
    <property type="molecule type" value="Genomic_DNA"/>
</dbReference>
<dbReference type="Pfam" id="PF01420">
    <property type="entry name" value="Methylase_S"/>
    <property type="match status" value="1"/>
</dbReference>
<dbReference type="PANTHER" id="PTHR43140">
    <property type="entry name" value="TYPE-1 RESTRICTION ENZYME ECOKI SPECIFICITY PROTEIN"/>
    <property type="match status" value="1"/>
</dbReference>
<reference evidence="9" key="1">
    <citation type="submission" date="2015-03" db="EMBL/GenBank/DDBJ databases">
        <title>Draft genome sequence of Mizugakiibacter sediminis skMP5.</title>
        <authorList>
            <person name="Watanabe T."/>
            <person name="Kojima H."/>
            <person name="Fukui M."/>
        </authorList>
    </citation>
    <scope>NUCLEOTIDE SEQUENCE</scope>
    <source>
        <strain evidence="9">SkMP5</strain>
    </source>
</reference>
<dbReference type="AlphaFoldDB" id="A0A0K8QPP2"/>
<evidence type="ECO:0000256" key="6">
    <source>
        <dbReference type="SAM" id="MobiDB-lite"/>
    </source>
</evidence>
<evidence type="ECO:0000256" key="5">
    <source>
        <dbReference type="ARBA" id="ARBA00023125"/>
    </source>
</evidence>
<dbReference type="SUPFAM" id="SSF143990">
    <property type="entry name" value="YbiA-like"/>
    <property type="match status" value="1"/>
</dbReference>
<feature type="region of interest" description="Disordered" evidence="6">
    <location>
        <begin position="712"/>
        <end position="734"/>
    </location>
</feature>
<comment type="catalytic activity">
    <reaction evidence="2">
        <text>2,5-diamino-6-hydroxy-4-(5-phosphoribosylamino)-pyrimidine + H2O = 2,5,6-triamino-4-hydroxypyrimidine + D-ribose 5-phosphate</text>
        <dbReference type="Rhea" id="RHEA:23436"/>
        <dbReference type="ChEBI" id="CHEBI:15377"/>
        <dbReference type="ChEBI" id="CHEBI:58614"/>
        <dbReference type="ChEBI" id="CHEBI:78346"/>
        <dbReference type="ChEBI" id="CHEBI:137796"/>
    </reaction>
</comment>
<dbReference type="InterPro" id="IPR051212">
    <property type="entry name" value="Type-I_RE_S_subunit"/>
</dbReference>
<gene>
    <name evidence="9" type="ORF">MBSD_0411</name>
    <name evidence="10" type="ORF">MBSD_n2184</name>
</gene>
<dbReference type="GO" id="GO:0009307">
    <property type="term" value="P:DNA restriction-modification system"/>
    <property type="evidence" value="ECO:0007669"/>
    <property type="project" value="UniProtKB-KW"/>
</dbReference>
<comment type="catalytic activity">
    <reaction evidence="1">
        <text>5-amino-6-(5-phospho-D-ribosylamino)uracil + H2O = 5,6-diaminouracil + D-ribose 5-phosphate</text>
        <dbReference type="Rhea" id="RHEA:55020"/>
        <dbReference type="ChEBI" id="CHEBI:15377"/>
        <dbReference type="ChEBI" id="CHEBI:46252"/>
        <dbReference type="ChEBI" id="CHEBI:58453"/>
        <dbReference type="ChEBI" id="CHEBI:78346"/>
    </reaction>
</comment>
<dbReference type="PANTHER" id="PTHR43140:SF1">
    <property type="entry name" value="TYPE I RESTRICTION ENZYME ECOKI SPECIFICITY SUBUNIT"/>
    <property type="match status" value="1"/>
</dbReference>
<dbReference type="CDD" id="cd16961">
    <property type="entry name" value="RMtype1_S_TRD-CR_like"/>
    <property type="match status" value="1"/>
</dbReference>
<dbReference type="InterPro" id="IPR037238">
    <property type="entry name" value="YbiA-like_sf"/>
</dbReference>
<dbReference type="CDD" id="cd15457">
    <property type="entry name" value="NADAR"/>
    <property type="match status" value="1"/>
</dbReference>
<dbReference type="InterPro" id="IPR000055">
    <property type="entry name" value="Restrct_endonuc_typeI_TRD"/>
</dbReference>
<proteinExistence type="inferred from homology"/>
<evidence type="ECO:0000256" key="1">
    <source>
        <dbReference type="ARBA" id="ARBA00000022"/>
    </source>
</evidence>
<evidence type="ECO:0000256" key="4">
    <source>
        <dbReference type="ARBA" id="ARBA00022747"/>
    </source>
</evidence>
<dbReference type="HOGENOM" id="CLU_021095_1_2_6"/>
<dbReference type="EMBL" id="DF952378">
    <property type="protein sequence ID" value="GAN43898.1"/>
    <property type="molecule type" value="Genomic_DNA"/>
</dbReference>
<evidence type="ECO:0000256" key="3">
    <source>
        <dbReference type="ARBA" id="ARBA00010923"/>
    </source>
</evidence>
<evidence type="ECO:0000259" key="7">
    <source>
        <dbReference type="Pfam" id="PF01420"/>
    </source>
</evidence>
<dbReference type="InterPro" id="IPR044946">
    <property type="entry name" value="Restrct_endonuc_typeI_TRD_sf"/>
</dbReference>
<feature type="compositionally biased region" description="Acidic residues" evidence="6">
    <location>
        <begin position="713"/>
        <end position="724"/>
    </location>
</feature>
<keyword evidence="11" id="KW-1185">Reference proteome</keyword>
<dbReference type="Pfam" id="PF08719">
    <property type="entry name" value="NADAR"/>
    <property type="match status" value="1"/>
</dbReference>
<dbReference type="RefSeq" id="WP_237071796.1">
    <property type="nucleotide sequence ID" value="NZ_DF970238.1"/>
</dbReference>
<dbReference type="Gene3D" id="1.10.287.1120">
    <property type="entry name" value="Bipartite methylase S protein"/>
    <property type="match status" value="1"/>
</dbReference>
<evidence type="ECO:0000313" key="9">
    <source>
        <dbReference type="EMBL" id="GAN43898.1"/>
    </source>
</evidence>
<sequence length="734" mass="82565">MSSRDQVRTYSRAESVVFLKTDEPFGGLSNMAGGYPIRVNGIRILTSEALYQACRFPHLPDVQRMIISENSPMTAKMRSKPYRKDSRRDWDHVRVRIMRWCLRMKLANNWSAFSELLLRTGDRPIVEESRKDDFWGAKAVGDGSTLVGMNVLGRLLMELREQVKEHGRDAFLRVELPDVPDFQLLGRPIEVWTLKEAVALATPQPGLFGDDLPSVQTAAVPASATLTPQMSGQLSKPDALKVEGEADCATPVRPAEAGDQASAYPSYRDSGLPWAPKIPEGWQVLRNGRLFSHRVETGFPDLPILEVSLRTGVRVRDMENLKRKQVMSQKEKYKRAAKGDIAYNMMRMWQGAVGVAPVDGLVSPAYVVVKPYPEANSAYFSYLFRTSAYMREVNKFSRGIVADRNRLYWESFKQMPSLVPPRAEQDQIVAYLRAQDAHIARFIKAKRELIKLLTEQKLRIIDHAVTRGLDPNVRLKPTGIEWLGEVPEHWEVALIKHIADVRFSGVDKHSHNDEMPVRLCNYTDVYKNDRITEDMDLMRATATAAEIARLTLKAGDVILTKDSETPDDIGVPAWVPEDLPGVVCAYHLGLLRPIPERVLGEFLFRAIGSARTAQQFHVLATGVTRFALSKHDVKNAVIALPPIEEQQTICRWITDECQPLDGAIARAEEEIKLIREYRDRLIADVVTGQIDVRGWRPGPDDVASDVELAALGGEEENTGEEDLHEETASWPTCT</sequence>
<dbReference type="Gene3D" id="3.90.220.20">
    <property type="entry name" value="DNA methylase specificity domains"/>
    <property type="match status" value="2"/>
</dbReference>
<dbReference type="Gene3D" id="1.10.357.40">
    <property type="entry name" value="YbiA-like"/>
    <property type="match status" value="1"/>
</dbReference>
<reference evidence="10" key="2">
    <citation type="submission" date="2015-08" db="EMBL/GenBank/DDBJ databases">
        <title>Complete DNA Sequence of Pseudomonas syringae pv. actinidiae, the Causal Agent of Kiwifruit Canker Disease.</title>
        <authorList>
            <person name="Rikkerink E.H.A."/>
            <person name="Fineran P.C."/>
        </authorList>
    </citation>
    <scope>NUCLEOTIDE SEQUENCE</scope>
    <source>
        <strain evidence="10">SkMP5</strain>
    </source>
</reference>
<evidence type="ECO:0000259" key="8">
    <source>
        <dbReference type="Pfam" id="PF08719"/>
    </source>
</evidence>